<evidence type="ECO:0000313" key="1">
    <source>
        <dbReference type="EMBL" id="GAA4207405.1"/>
    </source>
</evidence>
<dbReference type="Proteomes" id="UP001501772">
    <property type="component" value="Unassembled WGS sequence"/>
</dbReference>
<sequence length="154" mass="17457">MLNIVSKKETDSTVIFKAQGLDHTDTVGLEISLKKNIKAGIVNGEMKNTFLANGISFQSIGKESDRLVTALTKLYNLKSKNKMRTDKMTFEVANLNETDVDYNSGQYRFKAFLPTDDDIPELFVNFDFTNKLIALNEKDPEYRTGVISYLTKKQ</sequence>
<proteinExistence type="predicted"/>
<organism evidence="1 2">
    <name type="scientific">Pedobacter jeongneungensis</name>
    <dbReference type="NCBI Taxonomy" id="947309"/>
    <lineage>
        <taxon>Bacteria</taxon>
        <taxon>Pseudomonadati</taxon>
        <taxon>Bacteroidota</taxon>
        <taxon>Sphingobacteriia</taxon>
        <taxon>Sphingobacteriales</taxon>
        <taxon>Sphingobacteriaceae</taxon>
        <taxon>Pedobacter</taxon>
    </lineage>
</organism>
<accession>A0ABP8BI46</accession>
<evidence type="ECO:0000313" key="2">
    <source>
        <dbReference type="Proteomes" id="UP001501772"/>
    </source>
</evidence>
<name>A0ABP8BI46_9SPHI</name>
<dbReference type="EMBL" id="BAABBY010000007">
    <property type="protein sequence ID" value="GAA4207405.1"/>
    <property type="molecule type" value="Genomic_DNA"/>
</dbReference>
<gene>
    <name evidence="1" type="ORF">GCM10022289_29810</name>
</gene>
<protein>
    <submittedName>
        <fullName evidence="1">Uncharacterized protein</fullName>
    </submittedName>
</protein>
<reference evidence="2" key="1">
    <citation type="journal article" date="2019" name="Int. J. Syst. Evol. Microbiol.">
        <title>The Global Catalogue of Microorganisms (GCM) 10K type strain sequencing project: providing services to taxonomists for standard genome sequencing and annotation.</title>
        <authorList>
            <consortium name="The Broad Institute Genomics Platform"/>
            <consortium name="The Broad Institute Genome Sequencing Center for Infectious Disease"/>
            <person name="Wu L."/>
            <person name="Ma J."/>
        </authorList>
    </citation>
    <scope>NUCLEOTIDE SEQUENCE [LARGE SCALE GENOMIC DNA]</scope>
    <source>
        <strain evidence="2">JCM 17626</strain>
    </source>
</reference>
<keyword evidence="2" id="KW-1185">Reference proteome</keyword>
<comment type="caution">
    <text evidence="1">The sequence shown here is derived from an EMBL/GenBank/DDBJ whole genome shotgun (WGS) entry which is preliminary data.</text>
</comment>